<protein>
    <submittedName>
        <fullName evidence="1">Uncharacterized protein</fullName>
    </submittedName>
</protein>
<sequence>MLSVEHPDRLHSKRSVGREGKATHIDMKYFFAVMILSMSCVNIAAVDRDFVASEAEHVDVDIVQNDVGTRNRYQLVHGEDSDIAADVDGRLLKDDALCNNCLSCWRSIVGMWFTHCWIITGVCGGLHCDCCWK</sequence>
<evidence type="ECO:0000313" key="2">
    <source>
        <dbReference type="Proteomes" id="UP000553632"/>
    </source>
</evidence>
<keyword evidence="2" id="KW-1185">Reference proteome</keyword>
<gene>
    <name evidence="1" type="ORF">FOZ63_001946</name>
</gene>
<comment type="caution">
    <text evidence="1">The sequence shown here is derived from an EMBL/GenBank/DDBJ whole genome shotgun (WGS) entry which is preliminary data.</text>
</comment>
<organism evidence="1 2">
    <name type="scientific">Perkinsus olseni</name>
    <name type="common">Perkinsus atlanticus</name>
    <dbReference type="NCBI Taxonomy" id="32597"/>
    <lineage>
        <taxon>Eukaryota</taxon>
        <taxon>Sar</taxon>
        <taxon>Alveolata</taxon>
        <taxon>Perkinsozoa</taxon>
        <taxon>Perkinsea</taxon>
        <taxon>Perkinsida</taxon>
        <taxon>Perkinsidae</taxon>
        <taxon>Perkinsus</taxon>
    </lineage>
</organism>
<proteinExistence type="predicted"/>
<dbReference type="Proteomes" id="UP000553632">
    <property type="component" value="Unassembled WGS sequence"/>
</dbReference>
<dbReference type="AlphaFoldDB" id="A0A7J6N7P6"/>
<reference evidence="1 2" key="1">
    <citation type="submission" date="2020-04" db="EMBL/GenBank/DDBJ databases">
        <title>Perkinsus olseni comparative genomics.</title>
        <authorList>
            <person name="Bogema D.R."/>
        </authorList>
    </citation>
    <scope>NUCLEOTIDE SEQUENCE [LARGE SCALE GENOMIC DNA]</scope>
    <source>
        <strain evidence="1 2">ATCC PRA-207</strain>
    </source>
</reference>
<evidence type="ECO:0000313" key="1">
    <source>
        <dbReference type="EMBL" id="KAF4678911.1"/>
    </source>
</evidence>
<accession>A0A7J6N7P6</accession>
<name>A0A7J6N7P6_PEROL</name>
<dbReference type="EMBL" id="JABANO010041387">
    <property type="protein sequence ID" value="KAF4678911.1"/>
    <property type="molecule type" value="Genomic_DNA"/>
</dbReference>